<keyword evidence="4" id="KW-1133">Transmembrane helix</keyword>
<dbReference type="Gene3D" id="1.10.530.40">
    <property type="match status" value="1"/>
</dbReference>
<keyword evidence="6" id="KW-1185">Reference proteome</keyword>
<evidence type="ECO:0000313" key="5">
    <source>
        <dbReference type="EMBL" id="CAG8830207.1"/>
    </source>
</evidence>
<dbReference type="InterPro" id="IPR023347">
    <property type="entry name" value="Lysozyme_dom_sf"/>
</dbReference>
<evidence type="ECO:0000256" key="2">
    <source>
        <dbReference type="ARBA" id="ARBA00022638"/>
    </source>
</evidence>
<evidence type="ECO:0000256" key="3">
    <source>
        <dbReference type="ARBA" id="ARBA00023200"/>
    </source>
</evidence>
<reference evidence="5 6" key="1">
    <citation type="submission" date="2021-06" db="EMBL/GenBank/DDBJ databases">
        <authorList>
            <person name="Kallberg Y."/>
            <person name="Tangrot J."/>
            <person name="Rosling A."/>
        </authorList>
    </citation>
    <scope>NUCLEOTIDE SEQUENCE [LARGE SCALE GENOMIC DNA]</scope>
    <source>
        <strain evidence="5 6">120-4 pot B 10/14</strain>
    </source>
</reference>
<sequence>MKSSIFFTFFVELLNIIFLITSLCVAYELPTCKRYGGDLQSVDYQMSDICHGYGGSRPPLLAKCPDGKATVFTDQLGFFFLPANQCARPGEKYRTVPGVVRYYYCCVECPNRYFECPKPFTTSKKGVECIASWEGFCPTCYQDQACLWTIGIGFLVGNGKNETACKKMEPMSSEDAMNQFKSKLNKYEQYVRQYVKKSLNNDQFDALVSFAYNVGEGGIKNLANVINTNGFSEVRSKMAEYNKITDKNGEKVISNGLANRRKFEADMFESKINTCPGVSKNCNGGCKK</sequence>
<dbReference type="InterPro" id="IPR033907">
    <property type="entry name" value="Endolysin_autolysin"/>
</dbReference>
<dbReference type="InterPro" id="IPR002196">
    <property type="entry name" value="Glyco_hydro_24"/>
</dbReference>
<feature type="transmembrane region" description="Helical" evidence="4">
    <location>
        <begin position="6"/>
        <end position="27"/>
    </location>
</feature>
<keyword evidence="4" id="KW-0472">Membrane</keyword>
<dbReference type="EMBL" id="CAJVQB010042218">
    <property type="protein sequence ID" value="CAG8830207.1"/>
    <property type="molecule type" value="Genomic_DNA"/>
</dbReference>
<evidence type="ECO:0000313" key="6">
    <source>
        <dbReference type="Proteomes" id="UP000789901"/>
    </source>
</evidence>
<comment type="caution">
    <text evidence="5">The sequence shown here is derived from an EMBL/GenBank/DDBJ whole genome shotgun (WGS) entry which is preliminary data.</text>
</comment>
<dbReference type="PANTHER" id="PTHR38107:SF3">
    <property type="entry name" value="LYSOZYME RRRD-RELATED"/>
    <property type="match status" value="1"/>
</dbReference>
<name>A0ABN7WF23_GIGMA</name>
<organism evidence="5 6">
    <name type="scientific">Gigaspora margarita</name>
    <dbReference type="NCBI Taxonomy" id="4874"/>
    <lineage>
        <taxon>Eukaryota</taxon>
        <taxon>Fungi</taxon>
        <taxon>Fungi incertae sedis</taxon>
        <taxon>Mucoromycota</taxon>
        <taxon>Glomeromycotina</taxon>
        <taxon>Glomeromycetes</taxon>
        <taxon>Diversisporales</taxon>
        <taxon>Gigasporaceae</taxon>
        <taxon>Gigaspora</taxon>
    </lineage>
</organism>
<evidence type="ECO:0000256" key="4">
    <source>
        <dbReference type="SAM" id="Phobius"/>
    </source>
</evidence>
<protein>
    <submittedName>
        <fullName evidence="5">23874_t:CDS:1</fullName>
    </submittedName>
</protein>
<dbReference type="PANTHER" id="PTHR38107">
    <property type="match status" value="1"/>
</dbReference>
<accession>A0ABN7WF23</accession>
<keyword evidence="4" id="KW-0812">Transmembrane</keyword>
<keyword evidence="1" id="KW-0929">Antimicrobial</keyword>
<dbReference type="InterPro" id="IPR051018">
    <property type="entry name" value="Bacteriophage_GH24"/>
</dbReference>
<gene>
    <name evidence="5" type="ORF">GMARGA_LOCUS30239</name>
</gene>
<keyword evidence="3" id="KW-1035">Host cytoplasm</keyword>
<dbReference type="CDD" id="cd00737">
    <property type="entry name" value="lyz_endolysin_autolysin"/>
    <property type="match status" value="1"/>
</dbReference>
<dbReference type="SUPFAM" id="SSF53955">
    <property type="entry name" value="Lysozyme-like"/>
    <property type="match status" value="1"/>
</dbReference>
<evidence type="ECO:0000256" key="1">
    <source>
        <dbReference type="ARBA" id="ARBA00022529"/>
    </source>
</evidence>
<dbReference type="InterPro" id="IPR023346">
    <property type="entry name" value="Lysozyme-like_dom_sf"/>
</dbReference>
<dbReference type="Pfam" id="PF00959">
    <property type="entry name" value="Phage_lysozyme"/>
    <property type="match status" value="1"/>
</dbReference>
<proteinExistence type="predicted"/>
<keyword evidence="2" id="KW-0081">Bacteriolytic enzyme</keyword>
<dbReference type="Proteomes" id="UP000789901">
    <property type="component" value="Unassembled WGS sequence"/>
</dbReference>